<proteinExistence type="predicted"/>
<sequence length="88" mass="9308">MASTLGTIPIKLHASIFNGTPFEIGTIEIPITGELVASYTKAGRIVIAEALERAAAELRDELKSITHDPHACPEGRSAAQCVLDCPHA</sequence>
<organism evidence="1 2">
    <name type="scientific">Leucobacter muris</name>
    <dbReference type="NCBI Taxonomy" id="1935379"/>
    <lineage>
        <taxon>Bacteria</taxon>
        <taxon>Bacillati</taxon>
        <taxon>Actinomycetota</taxon>
        <taxon>Actinomycetes</taxon>
        <taxon>Micrococcales</taxon>
        <taxon>Microbacteriaceae</taxon>
        <taxon>Leucobacter</taxon>
    </lineage>
</organism>
<name>A0ABX5QIF7_9MICO</name>
<accession>A0ABX5QIF7</accession>
<protein>
    <submittedName>
        <fullName evidence="1">Uncharacterized protein</fullName>
    </submittedName>
</protein>
<evidence type="ECO:0000313" key="2">
    <source>
        <dbReference type="Proteomes" id="UP000285768"/>
    </source>
</evidence>
<dbReference type="EMBL" id="CP035037">
    <property type="protein sequence ID" value="QAB18720.1"/>
    <property type="molecule type" value="Genomic_DNA"/>
</dbReference>
<dbReference type="Proteomes" id="UP000285768">
    <property type="component" value="Chromosome"/>
</dbReference>
<reference evidence="1 2" key="1">
    <citation type="submission" date="2019-01" db="EMBL/GenBank/DDBJ databases">
        <title>Leucobacter muris sp. nov. isolated from the nose of a laboratory mouse.</title>
        <authorList>
            <person name="Benga L."/>
            <person name="Sproeer C."/>
            <person name="Schumann P."/>
            <person name="Verbarg S."/>
            <person name="Bunk B."/>
            <person name="Engelhardt E."/>
            <person name="Benten P.M."/>
            <person name="Sager M."/>
        </authorList>
    </citation>
    <scope>NUCLEOTIDE SEQUENCE [LARGE SCALE GENOMIC DNA]</scope>
    <source>
        <strain evidence="1 2">DSM 101948</strain>
    </source>
</reference>
<gene>
    <name evidence="1" type="ORF">Leucomu_13085</name>
</gene>
<dbReference type="RefSeq" id="WP_128387494.1">
    <property type="nucleotide sequence ID" value="NZ_CP035037.1"/>
</dbReference>
<keyword evidence="2" id="KW-1185">Reference proteome</keyword>
<evidence type="ECO:0000313" key="1">
    <source>
        <dbReference type="EMBL" id="QAB18720.1"/>
    </source>
</evidence>